<gene>
    <name evidence="1" type="ORF">SAMN04488056_1168</name>
</gene>
<evidence type="ECO:0000313" key="2">
    <source>
        <dbReference type="Proteomes" id="UP000199236"/>
    </source>
</evidence>
<dbReference type="EMBL" id="FOVR01000016">
    <property type="protein sequence ID" value="SFO92790.1"/>
    <property type="molecule type" value="Genomic_DNA"/>
</dbReference>
<name>A0A1I5L667_9HYPH</name>
<dbReference type="AlphaFoldDB" id="A0A1I5L667"/>
<keyword evidence="2" id="KW-1185">Reference proteome</keyword>
<sequence length="41" mass="4761">MLDATNSPPKTPGRKWYHQLKTDHSDRFVGPFPELRVSTHL</sequence>
<proteinExistence type="predicted"/>
<protein>
    <submittedName>
        <fullName evidence="1">Uncharacterized protein</fullName>
    </submittedName>
</protein>
<dbReference type="STRING" id="655353.SAMN04488056_1168"/>
<evidence type="ECO:0000313" key="1">
    <source>
        <dbReference type="EMBL" id="SFO92790.1"/>
    </source>
</evidence>
<accession>A0A1I5L667</accession>
<organism evidence="1 2">
    <name type="scientific">Cohaesibacter marisflavi</name>
    <dbReference type="NCBI Taxonomy" id="655353"/>
    <lineage>
        <taxon>Bacteria</taxon>
        <taxon>Pseudomonadati</taxon>
        <taxon>Pseudomonadota</taxon>
        <taxon>Alphaproteobacteria</taxon>
        <taxon>Hyphomicrobiales</taxon>
        <taxon>Cohaesibacteraceae</taxon>
    </lineage>
</organism>
<reference evidence="1 2" key="1">
    <citation type="submission" date="2016-10" db="EMBL/GenBank/DDBJ databases">
        <authorList>
            <person name="de Groot N.N."/>
        </authorList>
    </citation>
    <scope>NUCLEOTIDE SEQUENCE [LARGE SCALE GENOMIC DNA]</scope>
    <source>
        <strain evidence="1 2">CGMCC 1.9157</strain>
    </source>
</reference>
<dbReference type="Proteomes" id="UP000199236">
    <property type="component" value="Unassembled WGS sequence"/>
</dbReference>